<dbReference type="Gene3D" id="3.10.280.10">
    <property type="entry name" value="Mitochondrial glycoprotein"/>
    <property type="match status" value="1"/>
</dbReference>
<evidence type="ECO:0000313" key="3">
    <source>
        <dbReference type="Proteomes" id="UP001151529"/>
    </source>
</evidence>
<dbReference type="OrthoDB" id="278212at2759"/>
<sequence length="261" mass="29363">MSLTAVLRKSASTAAPLAGRIFRVGQRDYHSASALFPALKHQVNLPCKNPSLVVPFVQCFCSTVTETQRPISTEPLLRALESEIKVAQETVDYDHVEEIPKDYPFKIDDNAGQQTVILTREYEGELVRVEVHMPDVVTGEDNDVDDGNDDSQRPVQSSIPLVVTISKKCGTCLEFNCVAYADEIKIDSMSITGSETSEDQMAYDGPNFHDFDEKLKKGFHKYLEIRGIKASTTNFLHEYMINKDSREYMGWLSNLKQFIEA</sequence>
<dbReference type="EMBL" id="JAPFFL010000006">
    <property type="protein sequence ID" value="KAJ6720493.1"/>
    <property type="molecule type" value="Genomic_DNA"/>
</dbReference>
<gene>
    <name evidence="1" type="ORF">OIU85_023682</name>
    <name evidence="2" type="ORF">SVIM_LOCUS495713</name>
</gene>
<dbReference type="InterPro" id="IPR036561">
    <property type="entry name" value="MAM33_sf"/>
</dbReference>
<dbReference type="InterPro" id="IPR003428">
    <property type="entry name" value="MAM33"/>
</dbReference>
<dbReference type="Proteomes" id="UP001151529">
    <property type="component" value="Chromosome 10"/>
</dbReference>
<dbReference type="Pfam" id="PF02330">
    <property type="entry name" value="MAM33"/>
    <property type="match status" value="1"/>
</dbReference>
<protein>
    <recommendedName>
        <fullName evidence="4">Mitochondrial glycoprotein</fullName>
    </recommendedName>
</protein>
<evidence type="ECO:0000313" key="2">
    <source>
        <dbReference type="EMBL" id="VFU64710.1"/>
    </source>
</evidence>
<dbReference type="PANTHER" id="PTHR10826">
    <property type="entry name" value="COMPLEMENT COMPONENT 1"/>
    <property type="match status" value="1"/>
</dbReference>
<keyword evidence="3" id="KW-1185">Reference proteome</keyword>
<reference evidence="1" key="2">
    <citation type="submission" date="2022-11" db="EMBL/GenBank/DDBJ databases">
        <authorList>
            <person name="Hyden B.L."/>
            <person name="Feng K."/>
            <person name="Yates T."/>
            <person name="Jawdy S."/>
            <person name="Smart L.B."/>
            <person name="Muchero W."/>
        </authorList>
    </citation>
    <scope>NUCLEOTIDE SEQUENCE</scope>
    <source>
        <tissue evidence="1">Shoot tip</tissue>
    </source>
</reference>
<reference evidence="1" key="3">
    <citation type="journal article" date="2023" name="Int. J. Mol. Sci.">
        <title>De Novo Assembly and Annotation of 11 Diverse Shrub Willow (Salix) Genomes Reveals Novel Gene Organization in Sex-Linked Regions.</title>
        <authorList>
            <person name="Hyden B."/>
            <person name="Feng K."/>
            <person name="Yates T.B."/>
            <person name="Jawdy S."/>
            <person name="Cereghino C."/>
            <person name="Smart L.B."/>
            <person name="Muchero W."/>
        </authorList>
    </citation>
    <scope>NUCLEOTIDE SEQUENCE [LARGE SCALE GENOMIC DNA]</scope>
    <source>
        <tissue evidence="1">Shoot tip</tissue>
    </source>
</reference>
<dbReference type="GO" id="GO:0005759">
    <property type="term" value="C:mitochondrial matrix"/>
    <property type="evidence" value="ECO:0007669"/>
    <property type="project" value="InterPro"/>
</dbReference>
<accession>A0A6N2NCF1</accession>
<evidence type="ECO:0000313" key="1">
    <source>
        <dbReference type="EMBL" id="KAJ6720493.1"/>
    </source>
</evidence>
<dbReference type="SUPFAM" id="SSF54529">
    <property type="entry name" value="Mitochondrial glycoprotein MAM33-like"/>
    <property type="match status" value="1"/>
</dbReference>
<reference evidence="2" key="1">
    <citation type="submission" date="2019-03" db="EMBL/GenBank/DDBJ databases">
        <authorList>
            <person name="Mank J."/>
            <person name="Almeida P."/>
        </authorList>
    </citation>
    <scope>NUCLEOTIDE SEQUENCE</scope>
    <source>
        <strain evidence="2">78183</strain>
    </source>
</reference>
<dbReference type="PANTHER" id="PTHR10826:SF41">
    <property type="entry name" value="MITOCHONDRIAL GLYCOPROTEIN FAMILY PROTEIN"/>
    <property type="match status" value="1"/>
</dbReference>
<proteinExistence type="predicted"/>
<dbReference type="AlphaFoldDB" id="A0A6N2NCF1"/>
<organism evidence="2">
    <name type="scientific">Salix viminalis</name>
    <name type="common">Common osier</name>
    <name type="synonym">Basket willow</name>
    <dbReference type="NCBI Taxonomy" id="40686"/>
    <lineage>
        <taxon>Eukaryota</taxon>
        <taxon>Viridiplantae</taxon>
        <taxon>Streptophyta</taxon>
        <taxon>Embryophyta</taxon>
        <taxon>Tracheophyta</taxon>
        <taxon>Spermatophyta</taxon>
        <taxon>Magnoliopsida</taxon>
        <taxon>eudicotyledons</taxon>
        <taxon>Gunneridae</taxon>
        <taxon>Pentapetalae</taxon>
        <taxon>rosids</taxon>
        <taxon>fabids</taxon>
        <taxon>Malpighiales</taxon>
        <taxon>Salicaceae</taxon>
        <taxon>Saliceae</taxon>
        <taxon>Salix</taxon>
    </lineage>
</organism>
<evidence type="ECO:0008006" key="4">
    <source>
        <dbReference type="Google" id="ProtNLM"/>
    </source>
</evidence>
<dbReference type="FunFam" id="3.10.280.10:FF:000002">
    <property type="entry name" value="Mitochondrial glycoprotein family protein"/>
    <property type="match status" value="1"/>
</dbReference>
<name>A0A6N2NCF1_SALVM</name>
<dbReference type="EMBL" id="CAADRP010002262">
    <property type="protein sequence ID" value="VFU64710.1"/>
    <property type="molecule type" value="Genomic_DNA"/>
</dbReference>